<sequence>MDLKQTIKKLIFQITTHLPGYEQLLPRAQLNLQREIKQVLKQYRETLLDNHNCVAEPEAERKGS</sequence>
<reference evidence="1" key="1">
    <citation type="journal article" date="2015" name="Nature">
        <title>Complex archaea that bridge the gap between prokaryotes and eukaryotes.</title>
        <authorList>
            <person name="Spang A."/>
            <person name="Saw J.H."/>
            <person name="Jorgensen S.L."/>
            <person name="Zaremba-Niedzwiedzka K."/>
            <person name="Martijn J."/>
            <person name="Lind A.E."/>
            <person name="van Eijk R."/>
            <person name="Schleper C."/>
            <person name="Guy L."/>
            <person name="Ettema T.J."/>
        </authorList>
    </citation>
    <scope>NUCLEOTIDE SEQUENCE</scope>
</reference>
<protein>
    <submittedName>
        <fullName evidence="1">Uncharacterized protein</fullName>
    </submittedName>
</protein>
<organism evidence="1">
    <name type="scientific">marine sediment metagenome</name>
    <dbReference type="NCBI Taxonomy" id="412755"/>
    <lineage>
        <taxon>unclassified sequences</taxon>
        <taxon>metagenomes</taxon>
        <taxon>ecological metagenomes</taxon>
    </lineage>
</organism>
<dbReference type="EMBL" id="LAZR01030679">
    <property type="protein sequence ID" value="KKL55881.1"/>
    <property type="molecule type" value="Genomic_DNA"/>
</dbReference>
<name>A0A0F9DQ26_9ZZZZ</name>
<dbReference type="AlphaFoldDB" id="A0A0F9DQ26"/>
<accession>A0A0F9DQ26</accession>
<comment type="caution">
    <text evidence="1">The sequence shown here is derived from an EMBL/GenBank/DDBJ whole genome shotgun (WGS) entry which is preliminary data.</text>
</comment>
<gene>
    <name evidence="1" type="ORF">LCGC14_2250970</name>
</gene>
<proteinExistence type="predicted"/>
<evidence type="ECO:0000313" key="1">
    <source>
        <dbReference type="EMBL" id="KKL55881.1"/>
    </source>
</evidence>